<keyword evidence="3" id="KW-1185">Reference proteome</keyword>
<evidence type="ECO:0000313" key="2">
    <source>
        <dbReference type="EMBL" id="MDP9902376.1"/>
    </source>
</evidence>
<dbReference type="RefSeq" id="WP_307692124.1">
    <property type="nucleotide sequence ID" value="NZ_JAUSRO010000018.1"/>
</dbReference>
<dbReference type="EMBL" id="JAUSRO010000018">
    <property type="protein sequence ID" value="MDP9902376.1"/>
    <property type="molecule type" value="Genomic_DNA"/>
</dbReference>
<protein>
    <recommendedName>
        <fullName evidence="4">DUF2934 domain-containing protein</fullName>
    </recommendedName>
</protein>
<evidence type="ECO:0000313" key="3">
    <source>
        <dbReference type="Proteomes" id="UP001226867"/>
    </source>
</evidence>
<reference evidence="2 3" key="1">
    <citation type="submission" date="2023-07" db="EMBL/GenBank/DDBJ databases">
        <title>Sorghum-associated microbial communities from plants grown in Nebraska, USA.</title>
        <authorList>
            <person name="Schachtman D."/>
        </authorList>
    </citation>
    <scope>NUCLEOTIDE SEQUENCE [LARGE SCALE GENOMIC DNA]</scope>
    <source>
        <strain evidence="2 3">DS1607</strain>
    </source>
</reference>
<organism evidence="2 3">
    <name type="scientific">Variovorax ginsengisoli</name>
    <dbReference type="NCBI Taxonomy" id="363844"/>
    <lineage>
        <taxon>Bacteria</taxon>
        <taxon>Pseudomonadati</taxon>
        <taxon>Pseudomonadota</taxon>
        <taxon>Betaproteobacteria</taxon>
        <taxon>Burkholderiales</taxon>
        <taxon>Comamonadaceae</taxon>
        <taxon>Variovorax</taxon>
    </lineage>
</organism>
<feature type="compositionally biased region" description="Basic and acidic residues" evidence="1">
    <location>
        <begin position="48"/>
        <end position="64"/>
    </location>
</feature>
<sequence length="148" mass="15536">MSNIPVIGSGDGTRPATSGGVDNMGAGESFTGKKNAAGEDVSGPGPAERMKDRRRNVEATKQDDSAPFGLTEDLTPQSNREPVVGEAAPLDSAPDEGGREAAIRRAAYEAYQRREREGGGAGSEEQDWLQAEQEIDRKGDVSTATQGT</sequence>
<evidence type="ECO:0008006" key="4">
    <source>
        <dbReference type="Google" id="ProtNLM"/>
    </source>
</evidence>
<evidence type="ECO:0000256" key="1">
    <source>
        <dbReference type="SAM" id="MobiDB-lite"/>
    </source>
</evidence>
<feature type="region of interest" description="Disordered" evidence="1">
    <location>
        <begin position="1"/>
        <end position="148"/>
    </location>
</feature>
<gene>
    <name evidence="2" type="ORF">J2W36_004653</name>
</gene>
<name>A0ABT9SDE0_9BURK</name>
<accession>A0ABT9SDE0</accession>
<proteinExistence type="predicted"/>
<feature type="compositionally biased region" description="Basic and acidic residues" evidence="1">
    <location>
        <begin position="96"/>
        <end position="118"/>
    </location>
</feature>
<comment type="caution">
    <text evidence="2">The sequence shown here is derived from an EMBL/GenBank/DDBJ whole genome shotgun (WGS) entry which is preliminary data.</text>
</comment>
<dbReference type="Proteomes" id="UP001226867">
    <property type="component" value="Unassembled WGS sequence"/>
</dbReference>